<organism evidence="2">
    <name type="scientific">Streptomyces haneummycinicus</name>
    <dbReference type="NCBI Taxonomy" id="3074435"/>
    <lineage>
        <taxon>Bacteria</taxon>
        <taxon>Bacillati</taxon>
        <taxon>Actinomycetota</taxon>
        <taxon>Actinomycetes</taxon>
        <taxon>Kitasatosporales</taxon>
        <taxon>Streptomycetaceae</taxon>
        <taxon>Streptomyces</taxon>
    </lineage>
</organism>
<name>A0AAT9HM90_9ACTN</name>
<dbReference type="AlphaFoldDB" id="A0AAT9HM90"/>
<reference evidence="2" key="1">
    <citation type="submission" date="2024-06" db="EMBL/GenBank/DDBJ databases">
        <authorList>
            <consortium name="consrtm"/>
            <person name="Uemura M."/>
            <person name="Terahara T."/>
        </authorList>
    </citation>
    <scope>NUCLEOTIDE SEQUENCE</scope>
    <source>
        <strain evidence="2">KM77-8</strain>
    </source>
</reference>
<feature type="compositionally biased region" description="Pro residues" evidence="1">
    <location>
        <begin position="83"/>
        <end position="95"/>
    </location>
</feature>
<evidence type="ECO:0000313" key="2">
    <source>
        <dbReference type="EMBL" id="BFO18378.1"/>
    </source>
</evidence>
<dbReference type="EMBL" id="AP035768">
    <property type="protein sequence ID" value="BFO18378.1"/>
    <property type="molecule type" value="Genomic_DNA"/>
</dbReference>
<sequence length="121" mass="12554">MTSVFCGIDWATDHRDIALLDEAGTLLDKLRIDDTPDGLSQLLQLLAQHGDGPENPIPIGSGSASEERGLGDAGRARPARPRTGPPGVPEPPPGLASPAEQAQAGRSCPMVCSVDHTALAR</sequence>
<evidence type="ECO:0008006" key="3">
    <source>
        <dbReference type="Google" id="ProtNLM"/>
    </source>
</evidence>
<feature type="region of interest" description="Disordered" evidence="1">
    <location>
        <begin position="48"/>
        <end position="108"/>
    </location>
</feature>
<evidence type="ECO:0000256" key="1">
    <source>
        <dbReference type="SAM" id="MobiDB-lite"/>
    </source>
</evidence>
<reference evidence="2" key="2">
    <citation type="submission" date="2024-07" db="EMBL/GenBank/DDBJ databases">
        <title>Streptomyces haneummycinica sp. nov., a new antibiotic-producing actinobacterium isolated from marine sediment.</title>
        <authorList>
            <person name="Uemura M."/>
            <person name="Hamada M."/>
            <person name="Hirano S."/>
            <person name="Kobayashi K."/>
            <person name="Ohshiro T."/>
            <person name="Kobayashi T."/>
            <person name="Terahara T."/>
        </authorList>
    </citation>
    <scope>NUCLEOTIDE SEQUENCE</scope>
    <source>
        <strain evidence="2">KM77-8</strain>
    </source>
</reference>
<proteinExistence type="predicted"/>
<accession>A0AAT9HM90</accession>
<gene>
    <name evidence="2" type="ORF">SHKM778_47660</name>
</gene>
<protein>
    <recommendedName>
        <fullName evidence="3">IS110 family transposase</fullName>
    </recommendedName>
</protein>